<dbReference type="InterPro" id="IPR033112">
    <property type="entry name" value="PLA2_Asp_AS"/>
</dbReference>
<dbReference type="GO" id="GO:0016042">
    <property type="term" value="P:lipid catabolic process"/>
    <property type="evidence" value="ECO:0007669"/>
    <property type="project" value="InterPro"/>
</dbReference>
<keyword evidence="8" id="KW-0732">Signal</keyword>
<organism evidence="10 11">
    <name type="scientific">Patiria miniata</name>
    <name type="common">Bat star</name>
    <name type="synonym">Asterina miniata</name>
    <dbReference type="NCBI Taxonomy" id="46514"/>
    <lineage>
        <taxon>Eukaryota</taxon>
        <taxon>Metazoa</taxon>
        <taxon>Echinodermata</taxon>
        <taxon>Eleutherozoa</taxon>
        <taxon>Asterozoa</taxon>
        <taxon>Asteroidea</taxon>
        <taxon>Valvatacea</taxon>
        <taxon>Valvatida</taxon>
        <taxon>Asterinidae</taxon>
        <taxon>Patiria</taxon>
    </lineage>
</organism>
<comment type="cofactor">
    <cofactor evidence="5">
        <name>Ca(2+)</name>
        <dbReference type="ChEBI" id="CHEBI:29108"/>
    </cofactor>
    <text evidence="5">Binds 1 Ca(2+) ion per subunit.</text>
</comment>
<dbReference type="GO" id="GO:0005543">
    <property type="term" value="F:phospholipid binding"/>
    <property type="evidence" value="ECO:0007669"/>
    <property type="project" value="TreeGrafter"/>
</dbReference>
<proteinExistence type="inferred from homology"/>
<keyword evidence="5 8" id="KW-0106">Calcium</keyword>
<feature type="disulfide bond" evidence="6">
    <location>
        <begin position="124"/>
        <end position="145"/>
    </location>
</feature>
<keyword evidence="2 8" id="KW-0964">Secreted</keyword>
<evidence type="ECO:0000313" key="11">
    <source>
        <dbReference type="Proteomes" id="UP000887568"/>
    </source>
</evidence>
<feature type="domain" description="Phospholipase A2-like central" evidence="9">
    <location>
        <begin position="34"/>
        <end position="174"/>
    </location>
</feature>
<protein>
    <recommendedName>
        <fullName evidence="8">Phospholipase A2</fullName>
        <ecNumber evidence="8">3.1.1.4</ecNumber>
    </recommendedName>
</protein>
<feature type="disulfide bond" evidence="6">
    <location>
        <begin position="79"/>
        <end position="154"/>
    </location>
</feature>
<dbReference type="GO" id="GO:0047498">
    <property type="term" value="F:calcium-dependent phospholipase A2 activity"/>
    <property type="evidence" value="ECO:0007669"/>
    <property type="project" value="TreeGrafter"/>
</dbReference>
<keyword evidence="5" id="KW-0479">Metal-binding</keyword>
<dbReference type="PROSITE" id="PS00119">
    <property type="entry name" value="PA2_ASP"/>
    <property type="match status" value="1"/>
</dbReference>
<feature type="binding site" evidence="5">
    <location>
        <position position="67"/>
    </location>
    <ligand>
        <name>Ca(2+)</name>
        <dbReference type="ChEBI" id="CHEBI:29108"/>
    </ligand>
</feature>
<feature type="signal peptide" evidence="8">
    <location>
        <begin position="1"/>
        <end position="16"/>
    </location>
</feature>
<dbReference type="GO" id="GO:0050482">
    <property type="term" value="P:arachidonate secretion"/>
    <property type="evidence" value="ECO:0007669"/>
    <property type="project" value="InterPro"/>
</dbReference>
<evidence type="ECO:0000313" key="10">
    <source>
        <dbReference type="EnsemblMetazoa" id="XP_038066492.1"/>
    </source>
</evidence>
<dbReference type="InterPro" id="IPR001211">
    <property type="entry name" value="PLA2"/>
</dbReference>
<evidence type="ECO:0000256" key="7">
    <source>
        <dbReference type="RuleBase" id="RU003654"/>
    </source>
</evidence>
<comment type="subcellular location">
    <subcellularLocation>
        <location evidence="1 8">Secreted</location>
    </subcellularLocation>
</comment>
<evidence type="ECO:0000256" key="1">
    <source>
        <dbReference type="ARBA" id="ARBA00004613"/>
    </source>
</evidence>
<dbReference type="InterPro" id="IPR016090">
    <property type="entry name" value="PLA2-like_dom"/>
</dbReference>
<comment type="similarity">
    <text evidence="7">Belongs to the phospholipase A2 family.</text>
</comment>
<feature type="active site" evidence="4">
    <location>
        <position position="148"/>
    </location>
</feature>
<evidence type="ECO:0000256" key="3">
    <source>
        <dbReference type="ARBA" id="ARBA00023157"/>
    </source>
</evidence>
<keyword evidence="11" id="KW-1185">Reference proteome</keyword>
<dbReference type="Proteomes" id="UP000887568">
    <property type="component" value="Unplaced"/>
</dbReference>
<sequence>MKFLLYFAAVIAVASCFGKMKQKHNGILAQAPRSVIQFNEMIVCATEEWFLSSFLKYNGYGCYCGLGGDGVPVDPTDQCCKEHDACYDAANDNGCALLDKYLVDYDFVASRAVKGDPDSCTISCKAEDEYTFLDKINADCKAYMCECDRQGALCFGRQRDSLDEKYFGLPQSKC</sequence>
<dbReference type="SMART" id="SM00085">
    <property type="entry name" value="PA2c"/>
    <property type="match status" value="1"/>
</dbReference>
<dbReference type="InterPro" id="IPR036444">
    <property type="entry name" value="PLipase_A2_dom_sf"/>
</dbReference>
<dbReference type="OrthoDB" id="5841574at2759"/>
<feature type="binding site" evidence="5">
    <location>
        <position position="84"/>
    </location>
    <ligand>
        <name>Ca(2+)</name>
        <dbReference type="ChEBI" id="CHEBI:29108"/>
    </ligand>
</feature>
<evidence type="ECO:0000256" key="2">
    <source>
        <dbReference type="ARBA" id="ARBA00022525"/>
    </source>
</evidence>
<dbReference type="AlphaFoldDB" id="A0A914ARU0"/>
<keyword evidence="3 6" id="KW-1015">Disulfide bond</keyword>
<dbReference type="PANTHER" id="PTHR11716:SF100">
    <property type="entry name" value="PHOSPHOLIPASE A2"/>
    <property type="match status" value="1"/>
</dbReference>
<feature type="chain" id="PRO_5038164993" description="Phospholipase A2" evidence="8">
    <location>
        <begin position="17"/>
        <end position="174"/>
    </location>
</feature>
<evidence type="ECO:0000256" key="4">
    <source>
        <dbReference type="PIRSR" id="PIRSR601211-1"/>
    </source>
</evidence>
<feature type="binding site" evidence="5">
    <location>
        <position position="63"/>
    </location>
    <ligand>
        <name>Ca(2+)</name>
        <dbReference type="ChEBI" id="CHEBI:29108"/>
    </ligand>
</feature>
<reference evidence="10" key="1">
    <citation type="submission" date="2022-11" db="UniProtKB">
        <authorList>
            <consortium name="EnsemblMetazoa"/>
        </authorList>
    </citation>
    <scope>IDENTIFICATION</scope>
</reference>
<evidence type="ECO:0000256" key="5">
    <source>
        <dbReference type="PIRSR" id="PIRSR601211-2"/>
    </source>
</evidence>
<dbReference type="PROSITE" id="PS00118">
    <property type="entry name" value="PA2_HIS"/>
    <property type="match status" value="1"/>
</dbReference>
<keyword evidence="8" id="KW-0443">Lipid metabolism</keyword>
<feature type="disulfide bond" evidence="6">
    <location>
        <begin position="95"/>
        <end position="140"/>
    </location>
</feature>
<dbReference type="PANTHER" id="PTHR11716">
    <property type="entry name" value="PHOSPHOLIPASE A2 FAMILY MEMBER"/>
    <property type="match status" value="1"/>
</dbReference>
<dbReference type="Gene3D" id="1.20.90.10">
    <property type="entry name" value="Phospholipase A2 domain"/>
    <property type="match status" value="1"/>
</dbReference>
<dbReference type="GO" id="GO:0005576">
    <property type="term" value="C:extracellular region"/>
    <property type="evidence" value="ECO:0007669"/>
    <property type="project" value="UniProtKB-SubCell"/>
</dbReference>
<dbReference type="GeneID" id="119736550"/>
<dbReference type="GO" id="GO:0005509">
    <property type="term" value="F:calcium ion binding"/>
    <property type="evidence" value="ECO:0007669"/>
    <property type="project" value="InterPro"/>
</dbReference>
<dbReference type="InterPro" id="IPR033113">
    <property type="entry name" value="PLA2_histidine"/>
</dbReference>
<dbReference type="PROSITE" id="PS51257">
    <property type="entry name" value="PROKAR_LIPOPROTEIN"/>
    <property type="match status" value="1"/>
</dbReference>
<dbReference type="SUPFAM" id="SSF48619">
    <property type="entry name" value="Phospholipase A2, PLA2"/>
    <property type="match status" value="1"/>
</dbReference>
<comment type="catalytic activity">
    <reaction evidence="8">
        <text>a 1,2-diacyl-sn-glycero-3-phosphocholine + H2O = a 1-acyl-sn-glycero-3-phosphocholine + a fatty acid + H(+)</text>
        <dbReference type="Rhea" id="RHEA:15801"/>
        <dbReference type="ChEBI" id="CHEBI:15377"/>
        <dbReference type="ChEBI" id="CHEBI:15378"/>
        <dbReference type="ChEBI" id="CHEBI:28868"/>
        <dbReference type="ChEBI" id="CHEBI:57643"/>
        <dbReference type="ChEBI" id="CHEBI:58168"/>
        <dbReference type="EC" id="3.1.1.4"/>
    </reaction>
</comment>
<dbReference type="EnsemblMetazoa" id="XM_038210564.1">
    <property type="protein sequence ID" value="XP_038066492.1"/>
    <property type="gene ID" value="LOC119736550"/>
</dbReference>
<evidence type="ECO:0000256" key="8">
    <source>
        <dbReference type="RuleBase" id="RU361236"/>
    </source>
</evidence>
<dbReference type="RefSeq" id="XP_038066492.1">
    <property type="nucleotide sequence ID" value="XM_038210564.1"/>
</dbReference>
<feature type="disulfide bond" evidence="6">
    <location>
        <begin position="64"/>
        <end position="80"/>
    </location>
</feature>
<name>A0A914ARU0_PATMI</name>
<dbReference type="PRINTS" id="PR00389">
    <property type="entry name" value="PHPHLIPASEA2"/>
</dbReference>
<keyword evidence="8" id="KW-0378">Hydrolase</keyword>
<feature type="binding site" evidence="5">
    <location>
        <position position="65"/>
    </location>
    <ligand>
        <name>Ca(2+)</name>
        <dbReference type="ChEBI" id="CHEBI:29108"/>
    </ligand>
</feature>
<accession>A0A914ARU0</accession>
<evidence type="ECO:0000259" key="9">
    <source>
        <dbReference type="SMART" id="SM00085"/>
    </source>
</evidence>
<feature type="active site" evidence="4">
    <location>
        <position position="83"/>
    </location>
</feature>
<dbReference type="EC" id="3.1.1.4" evidence="8"/>
<feature type="disulfide bond" evidence="6">
    <location>
        <begin position="86"/>
        <end position="147"/>
    </location>
</feature>
<dbReference type="GO" id="GO:0006644">
    <property type="term" value="P:phospholipid metabolic process"/>
    <property type="evidence" value="ECO:0007669"/>
    <property type="project" value="InterPro"/>
</dbReference>
<evidence type="ECO:0000256" key="6">
    <source>
        <dbReference type="PIRSR" id="PIRSR601211-3"/>
    </source>
</evidence>
<dbReference type="Pfam" id="PF00068">
    <property type="entry name" value="Phospholip_A2_1"/>
    <property type="match status" value="1"/>
</dbReference>